<name>A0ACB8YXB8_CICIN</name>
<keyword evidence="2" id="KW-1185">Reference proteome</keyword>
<reference evidence="1 2" key="2">
    <citation type="journal article" date="2022" name="Mol. Ecol. Resour.">
        <title>The genomes of chicory, endive, great burdock and yacon provide insights into Asteraceae paleo-polyploidization history and plant inulin production.</title>
        <authorList>
            <person name="Fan W."/>
            <person name="Wang S."/>
            <person name="Wang H."/>
            <person name="Wang A."/>
            <person name="Jiang F."/>
            <person name="Liu H."/>
            <person name="Zhao H."/>
            <person name="Xu D."/>
            <person name="Zhang Y."/>
        </authorList>
    </citation>
    <scope>NUCLEOTIDE SEQUENCE [LARGE SCALE GENOMIC DNA]</scope>
    <source>
        <strain evidence="2">cv. Punajuju</strain>
        <tissue evidence="1">Leaves</tissue>
    </source>
</reference>
<proteinExistence type="predicted"/>
<accession>A0ACB8YXB8</accession>
<evidence type="ECO:0000313" key="1">
    <source>
        <dbReference type="EMBL" id="KAI3690043.1"/>
    </source>
</evidence>
<sequence length="611" mass="67170">MLSGDTKGHDADGGGWTKVSRRVHRQDKSITSFYVSNIQQNTSVEMLRRAFQSFGKIADIYIPGRKDRGGSYFAFVKYFGVTDAEEMERTLNRVKCGSCITRVNIAKYEKNGVNGVAQVRGTSRPQVKSVPNHLWKTKDGRSFAEVVGGNMSGTRPTITLRKVPAMDCDGSSLIGEVLSLQHLKDIPKLLHADGRIPCQLYFVGGLKAVLKFCSPQAADRYLKSEHEWNRWFKWIKLGISDEVKFDRMAWVRLHGFPIHLRSMENVASVVGSIGEVLEVEGNNWATSDLTATTARILTSSKLMINEIVSCVYDRKMYNIGVVECAEAWDPISSYYEGSETNSVNGDNENMDLNNDEDQEDSYGDVNSEAWRDDVEEGEIVAESNEIGVTGGVLPTTDREIGAPGGVPPTTDRESLEKEKCNNFTFNVGGETLYGEKNTNNSSRHTMGTNIEGGGEIPGCYLDTNIPDPSKVPLPDSPNQPIEPNKNLGDPFMELNNPGPPKFTATVLNENSRCNLGNSSKRRKLNKISRPTASVSMNPRNLVGDFDLNVTVSNQSASSTRKDCSSSASIKVDRVIEIGNRVGFQIDNSSLDIVDEVLCKLPSGVGVKDGPK</sequence>
<reference evidence="2" key="1">
    <citation type="journal article" date="2022" name="Mol. Ecol. Resour.">
        <title>The genomes of chicory, endive, great burdock and yacon provide insights into Asteraceae palaeo-polyploidization history and plant inulin production.</title>
        <authorList>
            <person name="Fan W."/>
            <person name="Wang S."/>
            <person name="Wang H."/>
            <person name="Wang A."/>
            <person name="Jiang F."/>
            <person name="Liu H."/>
            <person name="Zhao H."/>
            <person name="Xu D."/>
            <person name="Zhang Y."/>
        </authorList>
    </citation>
    <scope>NUCLEOTIDE SEQUENCE [LARGE SCALE GENOMIC DNA]</scope>
    <source>
        <strain evidence="2">cv. Punajuju</strain>
    </source>
</reference>
<gene>
    <name evidence="1" type="ORF">L2E82_48018</name>
</gene>
<comment type="caution">
    <text evidence="1">The sequence shown here is derived from an EMBL/GenBank/DDBJ whole genome shotgun (WGS) entry which is preliminary data.</text>
</comment>
<organism evidence="1 2">
    <name type="scientific">Cichorium intybus</name>
    <name type="common">Chicory</name>
    <dbReference type="NCBI Taxonomy" id="13427"/>
    <lineage>
        <taxon>Eukaryota</taxon>
        <taxon>Viridiplantae</taxon>
        <taxon>Streptophyta</taxon>
        <taxon>Embryophyta</taxon>
        <taxon>Tracheophyta</taxon>
        <taxon>Spermatophyta</taxon>
        <taxon>Magnoliopsida</taxon>
        <taxon>eudicotyledons</taxon>
        <taxon>Gunneridae</taxon>
        <taxon>Pentapetalae</taxon>
        <taxon>asterids</taxon>
        <taxon>campanulids</taxon>
        <taxon>Asterales</taxon>
        <taxon>Asteraceae</taxon>
        <taxon>Cichorioideae</taxon>
        <taxon>Cichorieae</taxon>
        <taxon>Cichoriinae</taxon>
        <taxon>Cichorium</taxon>
    </lineage>
</organism>
<dbReference type="EMBL" id="CM042017">
    <property type="protein sequence ID" value="KAI3690043.1"/>
    <property type="molecule type" value="Genomic_DNA"/>
</dbReference>
<evidence type="ECO:0000313" key="2">
    <source>
        <dbReference type="Proteomes" id="UP001055811"/>
    </source>
</evidence>
<protein>
    <submittedName>
        <fullName evidence="1">Uncharacterized protein</fullName>
    </submittedName>
</protein>
<dbReference type="Proteomes" id="UP001055811">
    <property type="component" value="Linkage Group LG09"/>
</dbReference>